<feature type="domain" description="FZ" evidence="24">
    <location>
        <begin position="141"/>
        <end position="266"/>
    </location>
</feature>
<evidence type="ECO:0000259" key="26">
    <source>
        <dbReference type="PROSITE" id="PS50835"/>
    </source>
</evidence>
<dbReference type="FunCoup" id="T1HCV4">
    <property type="interactions" value="58"/>
</dbReference>
<keyword evidence="13 21" id="KW-0675">Receptor</keyword>
<dbReference type="InterPro" id="IPR050122">
    <property type="entry name" value="RTK"/>
</dbReference>
<evidence type="ECO:0000256" key="21">
    <source>
        <dbReference type="RuleBase" id="RU000312"/>
    </source>
</evidence>
<dbReference type="EMBL" id="ACPB03000223">
    <property type="status" value="NOT_ANNOTATED_CDS"/>
    <property type="molecule type" value="Genomic_DNA"/>
</dbReference>
<dbReference type="SMART" id="SM00130">
    <property type="entry name" value="KR"/>
    <property type="match status" value="1"/>
</dbReference>
<keyword evidence="3 19" id="KW-0420">Kringle</keyword>
<dbReference type="GO" id="GO:0045202">
    <property type="term" value="C:synapse"/>
    <property type="evidence" value="ECO:0007669"/>
    <property type="project" value="UniProtKB-SubCell"/>
</dbReference>
<dbReference type="CDD" id="cd05048">
    <property type="entry name" value="PTKc_Ror"/>
    <property type="match status" value="1"/>
</dbReference>
<keyword evidence="4" id="KW-0808">Transferase</keyword>
<dbReference type="GO" id="GO:0017147">
    <property type="term" value="F:Wnt-protein binding"/>
    <property type="evidence" value="ECO:0007669"/>
    <property type="project" value="TreeGrafter"/>
</dbReference>
<dbReference type="InterPro" id="IPR017441">
    <property type="entry name" value="Protein_kinase_ATP_BS"/>
</dbReference>
<dbReference type="Pfam" id="PF07714">
    <property type="entry name" value="PK_Tyr_Ser-Thr"/>
    <property type="match status" value="1"/>
</dbReference>
<comment type="similarity">
    <text evidence="21">Belongs to the protein kinase superfamily. Tyr protein kinase family. Insulin receptor subfamily.</text>
</comment>
<keyword evidence="18" id="KW-0460">Magnesium</keyword>
<dbReference type="EC" id="2.7.10.1" evidence="21"/>
<protein>
    <recommendedName>
        <fullName evidence="21">Tyrosine-protein kinase receptor</fullName>
        <ecNumber evidence="21">2.7.10.1</ecNumber>
    </recommendedName>
</protein>
<dbReference type="SMART" id="SM00219">
    <property type="entry name" value="TyrKc"/>
    <property type="match status" value="1"/>
</dbReference>
<evidence type="ECO:0000256" key="17">
    <source>
        <dbReference type="PIRSR" id="PIRSR000615-2"/>
    </source>
</evidence>
<dbReference type="eggNOG" id="KOG1026">
    <property type="taxonomic scope" value="Eukaryota"/>
</dbReference>
<dbReference type="SUPFAM" id="SSF48726">
    <property type="entry name" value="Immunoglobulin"/>
    <property type="match status" value="1"/>
</dbReference>
<keyword evidence="18" id="KW-0479">Metal-binding</keyword>
<dbReference type="PANTHER" id="PTHR24416:SF611">
    <property type="entry name" value="TYROSINE-PROTEIN KINASE TRANSMEMBRANE RECEPTOR ROR"/>
    <property type="match status" value="1"/>
</dbReference>
<dbReference type="PANTHER" id="PTHR24416">
    <property type="entry name" value="TYROSINE-PROTEIN KINASE RECEPTOR"/>
    <property type="match status" value="1"/>
</dbReference>
<feature type="transmembrane region" description="Helical" evidence="22">
    <location>
        <begin position="359"/>
        <end position="383"/>
    </location>
</feature>
<dbReference type="GO" id="GO:0046872">
    <property type="term" value="F:metal ion binding"/>
    <property type="evidence" value="ECO:0007669"/>
    <property type="project" value="UniProtKB-KW"/>
</dbReference>
<dbReference type="Proteomes" id="UP000015103">
    <property type="component" value="Unassembled WGS sequence"/>
</dbReference>
<proteinExistence type="inferred from homology"/>
<dbReference type="SUPFAM" id="SSF57440">
    <property type="entry name" value="Kringle-like"/>
    <property type="match status" value="1"/>
</dbReference>
<dbReference type="CDD" id="cd00096">
    <property type="entry name" value="Ig"/>
    <property type="match status" value="1"/>
</dbReference>
<evidence type="ECO:0000256" key="15">
    <source>
        <dbReference type="ARBA" id="ARBA00051243"/>
    </source>
</evidence>
<dbReference type="InterPro" id="IPR007110">
    <property type="entry name" value="Ig-like_dom"/>
</dbReference>
<evidence type="ECO:0000256" key="14">
    <source>
        <dbReference type="ARBA" id="ARBA00023180"/>
    </source>
</evidence>
<dbReference type="STRING" id="13249.T1HCV4"/>
<feature type="domain" description="Protein kinase" evidence="23">
    <location>
        <begin position="445"/>
        <end position="710"/>
    </location>
</feature>
<organism evidence="27 28">
    <name type="scientific">Rhodnius prolixus</name>
    <name type="common">Triatomid bug</name>
    <dbReference type="NCBI Taxonomy" id="13249"/>
    <lineage>
        <taxon>Eukaryota</taxon>
        <taxon>Metazoa</taxon>
        <taxon>Ecdysozoa</taxon>
        <taxon>Arthropoda</taxon>
        <taxon>Hexapoda</taxon>
        <taxon>Insecta</taxon>
        <taxon>Pterygota</taxon>
        <taxon>Neoptera</taxon>
        <taxon>Paraneoptera</taxon>
        <taxon>Hemiptera</taxon>
        <taxon>Heteroptera</taxon>
        <taxon>Panheteroptera</taxon>
        <taxon>Cimicomorpha</taxon>
        <taxon>Reduviidae</taxon>
        <taxon>Triatominae</taxon>
        <taxon>Rhodnius</taxon>
    </lineage>
</organism>
<evidence type="ECO:0000256" key="1">
    <source>
        <dbReference type="ARBA" id="ARBA00004479"/>
    </source>
</evidence>
<feature type="binding site" evidence="18">
    <location>
        <position position="593"/>
    </location>
    <ligand>
        <name>Mg(2+)</name>
        <dbReference type="ChEBI" id="CHEBI:18420"/>
    </ligand>
</feature>
<dbReference type="InterPro" id="IPR011009">
    <property type="entry name" value="Kinase-like_dom_sf"/>
</dbReference>
<dbReference type="GO" id="GO:0005524">
    <property type="term" value="F:ATP binding"/>
    <property type="evidence" value="ECO:0007669"/>
    <property type="project" value="UniProtKB-UniRule"/>
</dbReference>
<dbReference type="InterPro" id="IPR013806">
    <property type="entry name" value="Kringle-like"/>
</dbReference>
<evidence type="ECO:0000256" key="3">
    <source>
        <dbReference type="ARBA" id="ARBA00022572"/>
    </source>
</evidence>
<dbReference type="InterPro" id="IPR020067">
    <property type="entry name" value="Frizzled_dom"/>
</dbReference>
<dbReference type="GO" id="GO:0005886">
    <property type="term" value="C:plasma membrane"/>
    <property type="evidence" value="ECO:0007669"/>
    <property type="project" value="TreeGrafter"/>
</dbReference>
<evidence type="ECO:0000259" key="25">
    <source>
        <dbReference type="PROSITE" id="PS50070"/>
    </source>
</evidence>
<evidence type="ECO:0000256" key="5">
    <source>
        <dbReference type="ARBA" id="ARBA00022692"/>
    </source>
</evidence>
<dbReference type="InterPro" id="IPR036179">
    <property type="entry name" value="Ig-like_dom_sf"/>
</dbReference>
<name>T1HCV4_RHOPR</name>
<dbReference type="Gene3D" id="1.10.2000.10">
    <property type="entry name" value="Frizzled cysteine-rich domain"/>
    <property type="match status" value="1"/>
</dbReference>
<evidence type="ECO:0000256" key="7">
    <source>
        <dbReference type="ARBA" id="ARBA00022777"/>
    </source>
</evidence>
<dbReference type="Gene3D" id="2.60.40.10">
    <property type="entry name" value="Immunoglobulins"/>
    <property type="match status" value="1"/>
</dbReference>
<dbReference type="InterPro" id="IPR002011">
    <property type="entry name" value="Tyr_kinase_rcpt_2_CS"/>
</dbReference>
<evidence type="ECO:0000256" key="20">
    <source>
        <dbReference type="PROSITE-ProRule" id="PRU10141"/>
    </source>
</evidence>
<dbReference type="CDD" id="cd00108">
    <property type="entry name" value="KR"/>
    <property type="match status" value="1"/>
</dbReference>
<dbReference type="GO" id="GO:0007169">
    <property type="term" value="P:cell surface receptor protein tyrosine kinase signaling pathway"/>
    <property type="evidence" value="ECO:0007669"/>
    <property type="project" value="InterPro"/>
</dbReference>
<evidence type="ECO:0000256" key="4">
    <source>
        <dbReference type="ARBA" id="ARBA00022679"/>
    </source>
</evidence>
<dbReference type="InterPro" id="IPR000001">
    <property type="entry name" value="Kringle"/>
</dbReference>
<evidence type="ECO:0000259" key="23">
    <source>
        <dbReference type="PROSITE" id="PS50011"/>
    </source>
</evidence>
<evidence type="ECO:0000256" key="18">
    <source>
        <dbReference type="PIRSR" id="PIRSR000615-3"/>
    </source>
</evidence>
<evidence type="ECO:0000259" key="24">
    <source>
        <dbReference type="PROSITE" id="PS50038"/>
    </source>
</evidence>
<keyword evidence="5 21" id="KW-0812">Transmembrane</keyword>
<dbReference type="Pfam" id="PF01392">
    <property type="entry name" value="Fz"/>
    <property type="match status" value="1"/>
</dbReference>
<dbReference type="InterPro" id="IPR000719">
    <property type="entry name" value="Prot_kinase_dom"/>
</dbReference>
<dbReference type="AlphaFoldDB" id="T1HCV4"/>
<dbReference type="VEuPathDB" id="VectorBase:RPRC001869"/>
<dbReference type="Pfam" id="PF00051">
    <property type="entry name" value="Kringle"/>
    <property type="match status" value="1"/>
</dbReference>
<dbReference type="GO" id="GO:0004714">
    <property type="term" value="F:transmembrane receptor protein tyrosine kinase activity"/>
    <property type="evidence" value="ECO:0007669"/>
    <property type="project" value="UniProtKB-EC"/>
</dbReference>
<dbReference type="InterPro" id="IPR008266">
    <property type="entry name" value="Tyr_kinase_AS"/>
</dbReference>
<keyword evidence="28" id="KW-1185">Reference proteome</keyword>
<feature type="domain" description="Kringle" evidence="25">
    <location>
        <begin position="279"/>
        <end position="355"/>
    </location>
</feature>
<sequence length="733" mass="82136">MRCEVEGEPGPITVRWLRNEAPLEAGLGPAGRRRLALRTSQTTVKTSSRLRITRLETHDSGFYTCQARNGAGKLSSTTGLLKVRMAPWGHDMSRARVSNFPLFPEQIESIGVSDREIAVAGLGTIVPHDSGRNSENLRPICQLYQGKLCASVLANKTVYIPANITQAQIEEKLESAFTVVSHSEDLSKTCEPYAVPSLCYTAFAVCRSDESLPPKQICRKDCEFLENELCRKEYAIAKRHPLIGRQLEMPVCVELPNYYYDDCLTLDLPQPDPVVPGDYCYWGRGESYRGAVGVGQSGTPCVPWAEQLSLSIADHHELLGSHNYCRNPGSLQSQPWCYTNHNGRQMVEMCNIHKCVDTLWLYLTAGCCGLLVLLVILLTYCCCKARTRKRNNLQNDAVLKGVKNSPCRKAKGSGLEMSALIPGSGASSVKSEARSRVREFHPANIRFVQELGEGAFGKVYKGEIVGTGEEPLLVAIKTLKENASAKTTADFRREVDLMCELRHENIVCLLGVCLSREPLCMLFEFMPKGDLHEFLITHSPHSTDGMLTQTDLLNMATHIASGMEYLCSHHYVHRDLAARNCLVAENLTVKISDFGLSRDVYSSDYYRVQSKSLLPVRWMPPESILYGKFTTESDVWSYGVVLWEIYSYGLQPYYGYSNQEVIEMIRSRQLLPCPEDCPSRMYSVMMECWHEVPVRRPHFPELSARLRSFQQNGMGVRLPPPPPSLYAPSPAHI</sequence>
<evidence type="ECO:0000256" key="19">
    <source>
        <dbReference type="PROSITE-ProRule" id="PRU00121"/>
    </source>
</evidence>
<dbReference type="InterPro" id="IPR036790">
    <property type="entry name" value="Frizzled_dom_sf"/>
</dbReference>
<dbReference type="Gene3D" id="2.40.20.10">
    <property type="entry name" value="Plasminogen Kringle 4"/>
    <property type="match status" value="1"/>
</dbReference>
<dbReference type="PIRSF" id="PIRSF000615">
    <property type="entry name" value="TyrPK_CSF1-R"/>
    <property type="match status" value="1"/>
</dbReference>
<dbReference type="InParanoid" id="T1HCV4"/>
<dbReference type="SMART" id="SM00408">
    <property type="entry name" value="IGc2"/>
    <property type="match status" value="1"/>
</dbReference>
<evidence type="ECO:0000256" key="2">
    <source>
        <dbReference type="ARBA" id="ARBA00022553"/>
    </source>
</evidence>
<dbReference type="PRINTS" id="PR00109">
    <property type="entry name" value="TYRKINASE"/>
</dbReference>
<evidence type="ECO:0000256" key="6">
    <source>
        <dbReference type="ARBA" id="ARBA00022741"/>
    </source>
</evidence>
<comment type="subcellular location">
    <subcellularLocation>
        <location evidence="1">Membrane</location>
        <topology evidence="1">Single-pass type I membrane protein</topology>
    </subcellularLocation>
</comment>
<dbReference type="InterPro" id="IPR013783">
    <property type="entry name" value="Ig-like_fold"/>
</dbReference>
<dbReference type="InterPro" id="IPR038178">
    <property type="entry name" value="Kringle_sf"/>
</dbReference>
<evidence type="ECO:0000256" key="9">
    <source>
        <dbReference type="ARBA" id="ARBA00022989"/>
    </source>
</evidence>
<dbReference type="HOGENOM" id="CLU_000288_30_4_1"/>
<feature type="binding site" evidence="18">
    <location>
        <position position="580"/>
    </location>
    <ligand>
        <name>Mg(2+)</name>
        <dbReference type="ChEBI" id="CHEBI:18420"/>
    </ligand>
</feature>
<feature type="active site" description="Proton acceptor" evidence="16">
    <location>
        <position position="575"/>
    </location>
</feature>
<evidence type="ECO:0000256" key="8">
    <source>
        <dbReference type="ARBA" id="ARBA00022840"/>
    </source>
</evidence>
<feature type="domain" description="Ig-like" evidence="26">
    <location>
        <begin position="1"/>
        <end position="81"/>
    </location>
</feature>
<dbReference type="PROSITE" id="PS00107">
    <property type="entry name" value="PROTEIN_KINASE_ATP"/>
    <property type="match status" value="1"/>
</dbReference>
<accession>T1HCV4</accession>
<keyword evidence="8 17" id="KW-0067">ATP-binding</keyword>
<dbReference type="InterPro" id="IPR020635">
    <property type="entry name" value="Tyr_kinase_cat_dom"/>
</dbReference>
<reference evidence="27" key="1">
    <citation type="submission" date="2015-05" db="UniProtKB">
        <authorList>
            <consortium name="EnsemblMetazoa"/>
        </authorList>
    </citation>
    <scope>IDENTIFICATION</scope>
</reference>
<evidence type="ECO:0000256" key="10">
    <source>
        <dbReference type="ARBA" id="ARBA00023136"/>
    </source>
</evidence>
<comment type="caution">
    <text evidence="19">Lacks conserved residue(s) required for the propagation of feature annotation.</text>
</comment>
<evidence type="ECO:0000256" key="12">
    <source>
        <dbReference type="ARBA" id="ARBA00023157"/>
    </source>
</evidence>
<dbReference type="PROSITE" id="PS50070">
    <property type="entry name" value="KRINGLE_2"/>
    <property type="match status" value="1"/>
</dbReference>
<dbReference type="PROSITE" id="PS50011">
    <property type="entry name" value="PROTEIN_KINASE_DOM"/>
    <property type="match status" value="1"/>
</dbReference>
<keyword evidence="10 22" id="KW-0472">Membrane</keyword>
<dbReference type="CDD" id="cd07459">
    <property type="entry name" value="CRD_TK_ROR_like"/>
    <property type="match status" value="1"/>
</dbReference>
<dbReference type="EnsemblMetazoa" id="RPRC001869-RA">
    <property type="protein sequence ID" value="RPRC001869-PA"/>
    <property type="gene ID" value="RPRC001869"/>
</dbReference>
<evidence type="ECO:0000313" key="27">
    <source>
        <dbReference type="EnsemblMetazoa" id="RPRC001869-PA"/>
    </source>
</evidence>
<dbReference type="SUPFAM" id="SSF56112">
    <property type="entry name" value="Protein kinase-like (PK-like)"/>
    <property type="match status" value="1"/>
</dbReference>
<evidence type="ECO:0000256" key="13">
    <source>
        <dbReference type="ARBA" id="ARBA00023170"/>
    </source>
</evidence>
<dbReference type="PRINTS" id="PR00018">
    <property type="entry name" value="KRINGLE"/>
</dbReference>
<keyword evidence="2 21" id="KW-0597">Phosphoprotein</keyword>
<keyword evidence="12" id="KW-1015">Disulfide bond</keyword>
<dbReference type="PROSITE" id="PS50038">
    <property type="entry name" value="FZ"/>
    <property type="match status" value="1"/>
</dbReference>
<dbReference type="InterPro" id="IPR041775">
    <property type="entry name" value="Ror-like_CRD"/>
</dbReference>
<feature type="binding site" evidence="17">
    <location>
        <position position="579"/>
    </location>
    <ligand>
        <name>ATP</name>
        <dbReference type="ChEBI" id="CHEBI:30616"/>
    </ligand>
</feature>
<keyword evidence="9 22" id="KW-1133">Transmembrane helix</keyword>
<evidence type="ECO:0000313" key="28">
    <source>
        <dbReference type="Proteomes" id="UP000015103"/>
    </source>
</evidence>
<dbReference type="InterPro" id="IPR001245">
    <property type="entry name" value="Ser-Thr/Tyr_kinase_cat_dom"/>
</dbReference>
<evidence type="ECO:0000256" key="16">
    <source>
        <dbReference type="PIRSR" id="PIRSR000615-1"/>
    </source>
</evidence>
<dbReference type="Pfam" id="PF13927">
    <property type="entry name" value="Ig_3"/>
    <property type="match status" value="1"/>
</dbReference>
<dbReference type="InterPro" id="IPR018056">
    <property type="entry name" value="Kringle_CS"/>
</dbReference>
<dbReference type="GO" id="GO:0043235">
    <property type="term" value="C:receptor complex"/>
    <property type="evidence" value="ECO:0007669"/>
    <property type="project" value="TreeGrafter"/>
</dbReference>
<dbReference type="PROSITE" id="PS00109">
    <property type="entry name" value="PROTEIN_KINASE_TYR"/>
    <property type="match status" value="1"/>
</dbReference>
<dbReference type="PROSITE" id="PS00021">
    <property type="entry name" value="KRINGLE_1"/>
    <property type="match status" value="1"/>
</dbReference>
<evidence type="ECO:0000256" key="22">
    <source>
        <dbReference type="SAM" id="Phobius"/>
    </source>
</evidence>
<dbReference type="Gene3D" id="3.30.200.20">
    <property type="entry name" value="Phosphorylase Kinase, domain 1"/>
    <property type="match status" value="1"/>
</dbReference>
<keyword evidence="11" id="KW-0829">Tyrosine-protein kinase</keyword>
<keyword evidence="6 17" id="KW-0547">Nucleotide-binding</keyword>
<dbReference type="Gene3D" id="1.10.510.10">
    <property type="entry name" value="Transferase(Phosphotransferase) domain 1"/>
    <property type="match status" value="1"/>
</dbReference>
<dbReference type="InterPro" id="IPR003598">
    <property type="entry name" value="Ig_sub2"/>
</dbReference>
<dbReference type="PROSITE" id="PS50835">
    <property type="entry name" value="IG_LIKE"/>
    <property type="match status" value="1"/>
</dbReference>
<dbReference type="FunFam" id="1.10.510.10:FF:000116">
    <property type="entry name" value="inactive tyrosine-protein kinase transmembrane receptor ROR1"/>
    <property type="match status" value="1"/>
</dbReference>
<keyword evidence="14" id="KW-0325">Glycoprotein</keyword>
<dbReference type="PROSITE" id="PS00239">
    <property type="entry name" value="RECEPTOR_TYR_KIN_II"/>
    <property type="match status" value="1"/>
</dbReference>
<evidence type="ECO:0000256" key="11">
    <source>
        <dbReference type="ARBA" id="ARBA00023137"/>
    </source>
</evidence>
<feature type="binding site" evidence="20">
    <location>
        <position position="477"/>
    </location>
    <ligand>
        <name>ATP</name>
        <dbReference type="ChEBI" id="CHEBI:30616"/>
    </ligand>
</feature>
<keyword evidence="7" id="KW-0418">Kinase</keyword>
<comment type="catalytic activity">
    <reaction evidence="15 21">
        <text>L-tyrosyl-[protein] + ATP = O-phospho-L-tyrosyl-[protein] + ADP + H(+)</text>
        <dbReference type="Rhea" id="RHEA:10596"/>
        <dbReference type="Rhea" id="RHEA-COMP:10136"/>
        <dbReference type="Rhea" id="RHEA-COMP:20101"/>
        <dbReference type="ChEBI" id="CHEBI:15378"/>
        <dbReference type="ChEBI" id="CHEBI:30616"/>
        <dbReference type="ChEBI" id="CHEBI:46858"/>
        <dbReference type="ChEBI" id="CHEBI:61978"/>
        <dbReference type="ChEBI" id="CHEBI:456216"/>
        <dbReference type="EC" id="2.7.10.1"/>
    </reaction>
</comment>